<dbReference type="Pfam" id="PF01052">
    <property type="entry name" value="FliMN_C"/>
    <property type="match status" value="1"/>
</dbReference>
<evidence type="ECO:0000256" key="6">
    <source>
        <dbReference type="ARBA" id="ARBA00023136"/>
    </source>
</evidence>
<dbReference type="InterPro" id="IPR001172">
    <property type="entry name" value="FliN_T3SS_HrcQb"/>
</dbReference>
<reference evidence="10 11" key="1">
    <citation type="submission" date="2014-06" db="EMBL/GenBank/DDBJ databases">
        <title>Whole Genome Sequences of Three Symbiotic Endozoicomonas Bacteria.</title>
        <authorList>
            <person name="Neave M.J."/>
            <person name="Apprill A."/>
            <person name="Voolstra C.R."/>
        </authorList>
    </citation>
    <scope>NUCLEOTIDE SEQUENCE [LARGE SCALE GENOMIC DNA]</scope>
    <source>
        <strain evidence="10 11">DSM 25634</strain>
    </source>
</reference>
<name>A0A081ND07_9GAMM</name>
<dbReference type="STRING" id="1137799.GZ78_20830"/>
<dbReference type="InterPro" id="IPR001543">
    <property type="entry name" value="FliN-like_C"/>
</dbReference>
<dbReference type="PANTHER" id="PTHR43484:SF1">
    <property type="entry name" value="FLAGELLAR MOTOR SWITCH PROTEIN FLIN"/>
    <property type="match status" value="1"/>
</dbReference>
<evidence type="ECO:0000256" key="7">
    <source>
        <dbReference type="RuleBase" id="RU362074"/>
    </source>
</evidence>
<keyword evidence="4 7" id="KW-0145">Chemotaxis</keyword>
<keyword evidence="7" id="KW-0975">Bacterial flagellum</keyword>
<dbReference type="InterPro" id="IPR051469">
    <property type="entry name" value="FliN/MopA/SpaO"/>
</dbReference>
<protein>
    <recommendedName>
        <fullName evidence="2 7">Flagellar motor switch protein FliN</fullName>
    </recommendedName>
</protein>
<dbReference type="InterPro" id="IPR012826">
    <property type="entry name" value="FliN"/>
</dbReference>
<dbReference type="eggNOG" id="COG1886">
    <property type="taxonomic scope" value="Bacteria"/>
</dbReference>
<dbReference type="Gene3D" id="2.30.330.10">
    <property type="entry name" value="SpoA-like"/>
    <property type="match status" value="1"/>
</dbReference>
<accession>A0A081ND07</accession>
<feature type="region of interest" description="Disordered" evidence="8">
    <location>
        <begin position="1"/>
        <end position="53"/>
    </location>
</feature>
<evidence type="ECO:0000256" key="5">
    <source>
        <dbReference type="ARBA" id="ARBA00022779"/>
    </source>
</evidence>
<comment type="similarity">
    <text evidence="1 7">Belongs to the FliN/MopA/SpaO family.</text>
</comment>
<evidence type="ECO:0000313" key="11">
    <source>
        <dbReference type="Proteomes" id="UP000028073"/>
    </source>
</evidence>
<gene>
    <name evidence="10" type="ORF">GZ78_20830</name>
</gene>
<feature type="domain" description="Flagellar motor switch protein FliN-like C-terminal" evidence="9">
    <location>
        <begin position="57"/>
        <end position="126"/>
    </location>
</feature>
<dbReference type="OrthoDB" id="9773459at2"/>
<dbReference type="GO" id="GO:0005886">
    <property type="term" value="C:plasma membrane"/>
    <property type="evidence" value="ECO:0007669"/>
    <property type="project" value="UniProtKB-SubCell"/>
</dbReference>
<dbReference type="Proteomes" id="UP000028073">
    <property type="component" value="Unassembled WGS sequence"/>
</dbReference>
<keyword evidence="5 7" id="KW-0283">Flagellar rotation</keyword>
<evidence type="ECO:0000313" key="10">
    <source>
        <dbReference type="EMBL" id="KEQ16330.1"/>
    </source>
</evidence>
<dbReference type="GO" id="GO:0003774">
    <property type="term" value="F:cytoskeletal motor activity"/>
    <property type="evidence" value="ECO:0007669"/>
    <property type="project" value="UniProtKB-UniRule"/>
</dbReference>
<keyword evidence="6 7" id="KW-0472">Membrane</keyword>
<dbReference type="EMBL" id="JOKH01000005">
    <property type="protein sequence ID" value="KEQ16330.1"/>
    <property type="molecule type" value="Genomic_DNA"/>
</dbReference>
<dbReference type="NCBIfam" id="TIGR02480">
    <property type="entry name" value="fliN"/>
    <property type="match status" value="1"/>
</dbReference>
<keyword evidence="11" id="KW-1185">Reference proteome</keyword>
<evidence type="ECO:0000259" key="9">
    <source>
        <dbReference type="Pfam" id="PF01052"/>
    </source>
</evidence>
<comment type="subcellular location">
    <subcellularLocation>
        <location evidence="7">Cell membrane</location>
        <topology evidence="7">Peripheral membrane protein</topology>
        <orientation evidence="7">Cytoplasmic side</orientation>
    </subcellularLocation>
    <subcellularLocation>
        <location evidence="7">Bacterial flagellum basal body</location>
    </subcellularLocation>
</comment>
<sequence length="136" mass="14758">MSDQDEQEPQEGTSPEEQGSNKDISKDSATIIEEAVSGSIENDNDESNEKSPDLGLILDIPVTLSLELGSTQISIADLLRLNKGSVVELEKEASEPLDVKVNGTLIAYAEVVVINDRYGIRLTDVVSESERIKKLS</sequence>
<dbReference type="GO" id="GO:0071973">
    <property type="term" value="P:bacterial-type flagellum-dependent cell motility"/>
    <property type="evidence" value="ECO:0007669"/>
    <property type="project" value="UniProtKB-UniRule"/>
</dbReference>
<evidence type="ECO:0000256" key="8">
    <source>
        <dbReference type="SAM" id="MobiDB-lite"/>
    </source>
</evidence>
<evidence type="ECO:0000256" key="2">
    <source>
        <dbReference type="ARBA" id="ARBA00021897"/>
    </source>
</evidence>
<dbReference type="RefSeq" id="WP_034839751.1">
    <property type="nucleotide sequence ID" value="NZ_JOKH01000005.1"/>
</dbReference>
<dbReference type="GO" id="GO:0009425">
    <property type="term" value="C:bacterial-type flagellum basal body"/>
    <property type="evidence" value="ECO:0007669"/>
    <property type="project" value="UniProtKB-SubCell"/>
</dbReference>
<comment type="caution">
    <text evidence="10">The sequence shown here is derived from an EMBL/GenBank/DDBJ whole genome shotgun (WGS) entry which is preliminary data.</text>
</comment>
<dbReference type="InterPro" id="IPR036429">
    <property type="entry name" value="SpoA-like_sf"/>
</dbReference>
<dbReference type="GO" id="GO:0006935">
    <property type="term" value="P:chemotaxis"/>
    <property type="evidence" value="ECO:0007669"/>
    <property type="project" value="UniProtKB-KW"/>
</dbReference>
<evidence type="ECO:0000256" key="1">
    <source>
        <dbReference type="ARBA" id="ARBA00009226"/>
    </source>
</evidence>
<dbReference type="SUPFAM" id="SSF101801">
    <property type="entry name" value="Surface presentation of antigens (SPOA)"/>
    <property type="match status" value="1"/>
</dbReference>
<dbReference type="PANTHER" id="PTHR43484">
    <property type="match status" value="1"/>
</dbReference>
<proteinExistence type="inferred from homology"/>
<evidence type="ECO:0000256" key="4">
    <source>
        <dbReference type="ARBA" id="ARBA00022500"/>
    </source>
</evidence>
<dbReference type="AlphaFoldDB" id="A0A081ND07"/>
<evidence type="ECO:0000256" key="3">
    <source>
        <dbReference type="ARBA" id="ARBA00022475"/>
    </source>
</evidence>
<keyword evidence="3 7" id="KW-1003">Cell membrane</keyword>
<comment type="function">
    <text evidence="7">FliN is one of three proteins (FliG, FliN, FliM) that form the rotor-mounted switch complex (C ring), located at the base of the basal body. This complex interacts with the CheY and CheZ chemotaxis proteins, in addition to contacting components of the motor that determine the direction of flagellar rotation.</text>
</comment>
<organism evidence="10 11">
    <name type="scientific">Endozoicomonas numazuensis</name>
    <dbReference type="NCBI Taxonomy" id="1137799"/>
    <lineage>
        <taxon>Bacteria</taxon>
        <taxon>Pseudomonadati</taxon>
        <taxon>Pseudomonadota</taxon>
        <taxon>Gammaproteobacteria</taxon>
        <taxon>Oceanospirillales</taxon>
        <taxon>Endozoicomonadaceae</taxon>
        <taxon>Endozoicomonas</taxon>
    </lineage>
</organism>
<dbReference type="PRINTS" id="PR00956">
    <property type="entry name" value="FLGMOTORFLIN"/>
</dbReference>